<keyword evidence="3" id="KW-1185">Reference proteome</keyword>
<dbReference type="EMBL" id="BGZK01000944">
    <property type="protein sequence ID" value="GBP65968.1"/>
    <property type="molecule type" value="Genomic_DNA"/>
</dbReference>
<dbReference type="PANTHER" id="PTHR45913">
    <property type="entry name" value="EPM2A-INTERACTING PROTEIN 1"/>
    <property type="match status" value="1"/>
</dbReference>
<feature type="region of interest" description="Disordered" evidence="1">
    <location>
        <begin position="63"/>
        <end position="90"/>
    </location>
</feature>
<sequence>MPKRFYGLRNEIADFIEMKNNPLSKLSDPKWICDLAFLVDLTGYLNDLNLKLQKQGQFNAANLSRHSATAKEHASRVRPHERHEYNARSVPHAALIKG</sequence>
<dbReference type="STRING" id="151549.A0A4C1XR33"/>
<reference evidence="2 3" key="1">
    <citation type="journal article" date="2019" name="Commun. Biol.">
        <title>The bagworm genome reveals a unique fibroin gene that provides high tensile strength.</title>
        <authorList>
            <person name="Kono N."/>
            <person name="Nakamura H."/>
            <person name="Ohtoshi R."/>
            <person name="Tomita M."/>
            <person name="Numata K."/>
            <person name="Arakawa K."/>
        </authorList>
    </citation>
    <scope>NUCLEOTIDE SEQUENCE [LARGE SCALE GENOMIC DNA]</scope>
</reference>
<dbReference type="OrthoDB" id="1101576at2759"/>
<accession>A0A4C1XR33</accession>
<proteinExistence type="predicted"/>
<evidence type="ECO:0000256" key="1">
    <source>
        <dbReference type="SAM" id="MobiDB-lite"/>
    </source>
</evidence>
<evidence type="ECO:0000313" key="3">
    <source>
        <dbReference type="Proteomes" id="UP000299102"/>
    </source>
</evidence>
<gene>
    <name evidence="2" type="primary">GTF2IRD2</name>
    <name evidence="2" type="ORF">EVAR_45889_1</name>
</gene>
<dbReference type="PANTHER" id="PTHR45913:SF5">
    <property type="entry name" value="GENERAL TRANSCRIPTION FACTOR II-I REPEAT DOMAIN-CONTAINING PROTEIN 2A-LIKE PROTEIN"/>
    <property type="match status" value="1"/>
</dbReference>
<organism evidence="2 3">
    <name type="scientific">Eumeta variegata</name>
    <name type="common">Bagworm moth</name>
    <name type="synonym">Eumeta japonica</name>
    <dbReference type="NCBI Taxonomy" id="151549"/>
    <lineage>
        <taxon>Eukaryota</taxon>
        <taxon>Metazoa</taxon>
        <taxon>Ecdysozoa</taxon>
        <taxon>Arthropoda</taxon>
        <taxon>Hexapoda</taxon>
        <taxon>Insecta</taxon>
        <taxon>Pterygota</taxon>
        <taxon>Neoptera</taxon>
        <taxon>Endopterygota</taxon>
        <taxon>Lepidoptera</taxon>
        <taxon>Glossata</taxon>
        <taxon>Ditrysia</taxon>
        <taxon>Tineoidea</taxon>
        <taxon>Psychidae</taxon>
        <taxon>Oiketicinae</taxon>
        <taxon>Eumeta</taxon>
    </lineage>
</organism>
<protein>
    <submittedName>
        <fullName evidence="2">General transcription factor II-I repeat domain-containing protein 2</fullName>
    </submittedName>
</protein>
<name>A0A4C1XR33_EUMVA</name>
<dbReference type="AlphaFoldDB" id="A0A4C1XR33"/>
<comment type="caution">
    <text evidence="2">The sequence shown here is derived from an EMBL/GenBank/DDBJ whole genome shotgun (WGS) entry which is preliminary data.</text>
</comment>
<dbReference type="Proteomes" id="UP000299102">
    <property type="component" value="Unassembled WGS sequence"/>
</dbReference>
<evidence type="ECO:0000313" key="2">
    <source>
        <dbReference type="EMBL" id="GBP65968.1"/>
    </source>
</evidence>